<evidence type="ECO:0000313" key="1">
    <source>
        <dbReference type="EMBL" id="MBW0462397.1"/>
    </source>
</evidence>
<dbReference type="AlphaFoldDB" id="A0A9Q3BBV1"/>
<protein>
    <submittedName>
        <fullName evidence="1">Uncharacterized protein</fullName>
    </submittedName>
</protein>
<name>A0A9Q3BBV1_9BASI</name>
<dbReference type="EMBL" id="AVOT02000341">
    <property type="protein sequence ID" value="MBW0462397.1"/>
    <property type="molecule type" value="Genomic_DNA"/>
</dbReference>
<keyword evidence="2" id="KW-1185">Reference proteome</keyword>
<comment type="caution">
    <text evidence="1">The sequence shown here is derived from an EMBL/GenBank/DDBJ whole genome shotgun (WGS) entry which is preliminary data.</text>
</comment>
<sequence length="161" mass="19039">MGMPPYVDNSPAYPTKDEEEFHIHWVNKHSKHIKNHLEAFEYRLRDHPISECNILFKQEITSISQRFQPPEFQLSHYLLNNKIKLSIVEKHAFEKACQLVGLTRINFHWGTSFNNSTWNAALTDIISKHFFNWSQTQPSLNIKIPNKLYLLIEHWVNGRGK</sequence>
<evidence type="ECO:0000313" key="2">
    <source>
        <dbReference type="Proteomes" id="UP000765509"/>
    </source>
</evidence>
<reference evidence="1" key="1">
    <citation type="submission" date="2021-03" db="EMBL/GenBank/DDBJ databases">
        <title>Draft genome sequence of rust myrtle Austropuccinia psidii MF-1, a brazilian biotype.</title>
        <authorList>
            <person name="Quecine M.C."/>
            <person name="Pachon D.M.R."/>
            <person name="Bonatelli M.L."/>
            <person name="Correr F.H."/>
            <person name="Franceschini L.M."/>
            <person name="Leite T.F."/>
            <person name="Margarido G.R.A."/>
            <person name="Almeida C.A."/>
            <person name="Ferrarezi J.A."/>
            <person name="Labate C.A."/>
        </authorList>
    </citation>
    <scope>NUCLEOTIDE SEQUENCE</scope>
    <source>
        <strain evidence="1">MF-1</strain>
    </source>
</reference>
<organism evidence="1 2">
    <name type="scientific">Austropuccinia psidii MF-1</name>
    <dbReference type="NCBI Taxonomy" id="1389203"/>
    <lineage>
        <taxon>Eukaryota</taxon>
        <taxon>Fungi</taxon>
        <taxon>Dikarya</taxon>
        <taxon>Basidiomycota</taxon>
        <taxon>Pucciniomycotina</taxon>
        <taxon>Pucciniomycetes</taxon>
        <taxon>Pucciniales</taxon>
        <taxon>Sphaerophragmiaceae</taxon>
        <taxon>Austropuccinia</taxon>
    </lineage>
</organism>
<proteinExistence type="predicted"/>
<gene>
    <name evidence="1" type="ORF">O181_002112</name>
</gene>
<dbReference type="Proteomes" id="UP000765509">
    <property type="component" value="Unassembled WGS sequence"/>
</dbReference>
<accession>A0A9Q3BBV1</accession>